<accession>A0A2K1K1J1</accession>
<reference evidence="2 4" key="2">
    <citation type="journal article" date="2018" name="Plant J.">
        <title>The Physcomitrella patens chromosome-scale assembly reveals moss genome structure and evolution.</title>
        <authorList>
            <person name="Lang D."/>
            <person name="Ullrich K.K."/>
            <person name="Murat F."/>
            <person name="Fuchs J."/>
            <person name="Jenkins J."/>
            <person name="Haas F.B."/>
            <person name="Piednoel M."/>
            <person name="Gundlach H."/>
            <person name="Van Bel M."/>
            <person name="Meyberg R."/>
            <person name="Vives C."/>
            <person name="Morata J."/>
            <person name="Symeonidi A."/>
            <person name="Hiss M."/>
            <person name="Muchero W."/>
            <person name="Kamisugi Y."/>
            <person name="Saleh O."/>
            <person name="Blanc G."/>
            <person name="Decker E.L."/>
            <person name="van Gessel N."/>
            <person name="Grimwood J."/>
            <person name="Hayes R.D."/>
            <person name="Graham S.W."/>
            <person name="Gunter L.E."/>
            <person name="McDaniel S.F."/>
            <person name="Hoernstein S.N.W."/>
            <person name="Larsson A."/>
            <person name="Li F.W."/>
            <person name="Perroud P.F."/>
            <person name="Phillips J."/>
            <person name="Ranjan P."/>
            <person name="Rokshar D.S."/>
            <person name="Rothfels C.J."/>
            <person name="Schneider L."/>
            <person name="Shu S."/>
            <person name="Stevenson D.W."/>
            <person name="Thummler F."/>
            <person name="Tillich M."/>
            <person name="Villarreal Aguilar J.C."/>
            <person name="Widiez T."/>
            <person name="Wong G.K."/>
            <person name="Wymore A."/>
            <person name="Zhang Y."/>
            <person name="Zimmer A.D."/>
            <person name="Quatrano R.S."/>
            <person name="Mayer K.F.X."/>
            <person name="Goodstein D."/>
            <person name="Casacuberta J.M."/>
            <person name="Vandepoele K."/>
            <person name="Reski R."/>
            <person name="Cuming A.C."/>
            <person name="Tuskan G.A."/>
            <person name="Maumus F."/>
            <person name="Salse J."/>
            <person name="Schmutz J."/>
            <person name="Rensing S.A."/>
        </authorList>
    </citation>
    <scope>NUCLEOTIDE SEQUENCE [LARGE SCALE GENOMIC DNA]</scope>
    <source>
        <strain evidence="3 4">cv. Gransden 2004</strain>
    </source>
</reference>
<feature type="compositionally biased region" description="Polar residues" evidence="1">
    <location>
        <begin position="25"/>
        <end position="46"/>
    </location>
</feature>
<protein>
    <submittedName>
        <fullName evidence="2 3">Uncharacterized protein</fullName>
    </submittedName>
</protein>
<evidence type="ECO:0000256" key="1">
    <source>
        <dbReference type="SAM" id="MobiDB-lite"/>
    </source>
</evidence>
<dbReference type="InParanoid" id="A0A2K1K1J1"/>
<reference evidence="2 4" key="1">
    <citation type="journal article" date="2008" name="Science">
        <title>The Physcomitrella genome reveals evolutionary insights into the conquest of land by plants.</title>
        <authorList>
            <person name="Rensing S."/>
            <person name="Lang D."/>
            <person name="Zimmer A."/>
            <person name="Terry A."/>
            <person name="Salamov A."/>
            <person name="Shapiro H."/>
            <person name="Nishiyama T."/>
            <person name="Perroud P.-F."/>
            <person name="Lindquist E."/>
            <person name="Kamisugi Y."/>
            <person name="Tanahashi T."/>
            <person name="Sakakibara K."/>
            <person name="Fujita T."/>
            <person name="Oishi K."/>
            <person name="Shin-I T."/>
            <person name="Kuroki Y."/>
            <person name="Toyoda A."/>
            <person name="Suzuki Y."/>
            <person name="Hashimoto A."/>
            <person name="Yamaguchi K."/>
            <person name="Sugano A."/>
            <person name="Kohara Y."/>
            <person name="Fujiyama A."/>
            <person name="Anterola A."/>
            <person name="Aoki S."/>
            <person name="Ashton N."/>
            <person name="Barbazuk W.B."/>
            <person name="Barker E."/>
            <person name="Bennetzen J."/>
            <person name="Bezanilla M."/>
            <person name="Blankenship R."/>
            <person name="Cho S.H."/>
            <person name="Dutcher S."/>
            <person name="Estelle M."/>
            <person name="Fawcett J.A."/>
            <person name="Gundlach H."/>
            <person name="Hanada K."/>
            <person name="Heyl A."/>
            <person name="Hicks K.A."/>
            <person name="Hugh J."/>
            <person name="Lohr M."/>
            <person name="Mayer K."/>
            <person name="Melkozernov A."/>
            <person name="Murata T."/>
            <person name="Nelson D."/>
            <person name="Pils B."/>
            <person name="Prigge M."/>
            <person name="Reiss B."/>
            <person name="Renner T."/>
            <person name="Rombauts S."/>
            <person name="Rushton P."/>
            <person name="Sanderfoot A."/>
            <person name="Schween G."/>
            <person name="Shiu S.-H."/>
            <person name="Stueber K."/>
            <person name="Theodoulou F.L."/>
            <person name="Tu H."/>
            <person name="Van de Peer Y."/>
            <person name="Verrier P.J."/>
            <person name="Waters E."/>
            <person name="Wood A."/>
            <person name="Yang L."/>
            <person name="Cove D."/>
            <person name="Cuming A."/>
            <person name="Hasebe M."/>
            <person name="Lucas S."/>
            <person name="Mishler D.B."/>
            <person name="Reski R."/>
            <person name="Grigoriev I."/>
            <person name="Quatrano R.S."/>
            <person name="Boore J.L."/>
        </authorList>
    </citation>
    <scope>NUCLEOTIDE SEQUENCE [LARGE SCALE GENOMIC DNA]</scope>
    <source>
        <strain evidence="3 4">cv. Gransden 2004</strain>
    </source>
</reference>
<dbReference type="EnsemblPlants" id="Pp3c9_1380V3.1">
    <property type="protein sequence ID" value="PAC:32911277.CDS.1"/>
    <property type="gene ID" value="Pp3c9_1380"/>
</dbReference>
<evidence type="ECO:0000313" key="3">
    <source>
        <dbReference type="EnsemblPlants" id="PAC:32911277.CDS.1"/>
    </source>
</evidence>
<dbReference type="EnsemblPlants" id="Pp3c9_1380V3.2">
    <property type="protein sequence ID" value="PAC:32911278.CDS.1"/>
    <property type="gene ID" value="Pp3c9_1380"/>
</dbReference>
<dbReference type="Gramene" id="Pp3c9_1380V3.3">
    <property type="protein sequence ID" value="PAC:32911279.CDS.1"/>
    <property type="gene ID" value="Pp3c9_1380"/>
</dbReference>
<dbReference type="AlphaFoldDB" id="A0A2K1K1J1"/>
<sequence>MHRGHIIKTSTTRSMEERGQRQHTGRSFSNPTLQQTGFQRPSVSQEVGKTINLLSLRI</sequence>
<name>A0A2K1K1J1_PHYPA</name>
<dbReference type="Proteomes" id="UP000006727">
    <property type="component" value="Chromosome 9"/>
</dbReference>
<evidence type="ECO:0000313" key="2">
    <source>
        <dbReference type="EMBL" id="PNR47641.1"/>
    </source>
</evidence>
<reference evidence="3" key="3">
    <citation type="submission" date="2020-12" db="UniProtKB">
        <authorList>
            <consortium name="EnsemblPlants"/>
        </authorList>
    </citation>
    <scope>IDENTIFICATION</scope>
</reference>
<dbReference type="Gramene" id="Pp3c9_1380V3.1">
    <property type="protein sequence ID" value="PAC:32911277.CDS.1"/>
    <property type="gene ID" value="Pp3c9_1380"/>
</dbReference>
<evidence type="ECO:0000313" key="4">
    <source>
        <dbReference type="Proteomes" id="UP000006727"/>
    </source>
</evidence>
<proteinExistence type="predicted"/>
<keyword evidence="4" id="KW-1185">Reference proteome</keyword>
<dbReference type="EMBL" id="ABEU02000009">
    <property type="protein sequence ID" value="PNR47641.1"/>
    <property type="molecule type" value="Genomic_DNA"/>
</dbReference>
<dbReference type="EnsemblPlants" id="Pp3c9_1380V3.3">
    <property type="protein sequence ID" value="PAC:32911279.CDS.1"/>
    <property type="gene ID" value="Pp3c9_1380"/>
</dbReference>
<dbReference type="Gramene" id="Pp3c9_1380V3.2">
    <property type="protein sequence ID" value="PAC:32911278.CDS.1"/>
    <property type="gene ID" value="Pp3c9_1380"/>
</dbReference>
<feature type="region of interest" description="Disordered" evidence="1">
    <location>
        <begin position="1"/>
        <end position="46"/>
    </location>
</feature>
<gene>
    <name evidence="2" type="ORF">PHYPA_012114</name>
</gene>
<organism evidence="2">
    <name type="scientific">Physcomitrium patens</name>
    <name type="common">Spreading-leaved earth moss</name>
    <name type="synonym">Physcomitrella patens</name>
    <dbReference type="NCBI Taxonomy" id="3218"/>
    <lineage>
        <taxon>Eukaryota</taxon>
        <taxon>Viridiplantae</taxon>
        <taxon>Streptophyta</taxon>
        <taxon>Embryophyta</taxon>
        <taxon>Bryophyta</taxon>
        <taxon>Bryophytina</taxon>
        <taxon>Bryopsida</taxon>
        <taxon>Funariidae</taxon>
        <taxon>Funariales</taxon>
        <taxon>Funariaceae</taxon>
        <taxon>Physcomitrium</taxon>
    </lineage>
</organism>